<proteinExistence type="predicted"/>
<dbReference type="AlphaFoldDB" id="A0A4V2E003"/>
<keyword evidence="1" id="KW-0812">Transmembrane</keyword>
<accession>A0A4V2E003</accession>
<organism evidence="2 3">
    <name type="scientific">Candidatus Finniella inopinata</name>
    <dbReference type="NCBI Taxonomy" id="1696036"/>
    <lineage>
        <taxon>Bacteria</taxon>
        <taxon>Pseudomonadati</taxon>
        <taxon>Pseudomonadota</taxon>
        <taxon>Alphaproteobacteria</taxon>
        <taxon>Holosporales</taxon>
        <taxon>Candidatus Paracaedibacteraceae</taxon>
        <taxon>Candidatus Finniella</taxon>
    </lineage>
</organism>
<feature type="transmembrane region" description="Helical" evidence="1">
    <location>
        <begin position="109"/>
        <end position="127"/>
    </location>
</feature>
<feature type="transmembrane region" description="Helical" evidence="1">
    <location>
        <begin position="161"/>
        <end position="180"/>
    </location>
</feature>
<dbReference type="EMBL" id="SCFB01000002">
    <property type="protein sequence ID" value="RZI46857.1"/>
    <property type="molecule type" value="Genomic_DNA"/>
</dbReference>
<name>A0A4V2E003_9PROT</name>
<keyword evidence="1" id="KW-1133">Transmembrane helix</keyword>
<evidence type="ECO:0000313" key="3">
    <source>
        <dbReference type="Proteomes" id="UP000293550"/>
    </source>
</evidence>
<gene>
    <name evidence="2" type="ORF">EQU50_01130</name>
</gene>
<evidence type="ECO:0000256" key="1">
    <source>
        <dbReference type="SAM" id="Phobius"/>
    </source>
</evidence>
<keyword evidence="3" id="KW-1185">Reference proteome</keyword>
<comment type="caution">
    <text evidence="2">The sequence shown here is derived from an EMBL/GenBank/DDBJ whole genome shotgun (WGS) entry which is preliminary data.</text>
</comment>
<sequence length="194" mass="22285">MRKNFNPPLNLLLTKMTAIFFCIFVQDSLTNQIQSADFEGDGHHQKCRIRNRKVSEAPSESSFKQLEHDIKSTSRLAMVLGFFQPLLTWRAGCYMWNYDQFPKIPPHSIAAMGPMAVVFTYGVLKYIHDKNTAFDQQISKVSAHQRGNIDKLKHRFSIEKNIILTVIALEFCLLTYGIIFEPDIMSNIFPGPKK</sequence>
<reference evidence="2 3" key="1">
    <citation type="submission" date="2018-10" db="EMBL/GenBank/DDBJ databases">
        <title>An updated phylogeny of the Alphaproteobacteria reveals that the parasitic Rickettsiales and Holosporales have independent origins.</title>
        <authorList>
            <person name="Munoz-Gomez S.A."/>
            <person name="Hess S."/>
            <person name="Burger G."/>
            <person name="Lang B.F."/>
            <person name="Susko E."/>
            <person name="Slamovits C.H."/>
            <person name="Roger A.J."/>
        </authorList>
    </citation>
    <scope>NUCLEOTIDE SEQUENCE [LARGE SCALE GENOMIC DNA]</scope>
    <source>
        <strain evidence="2">HOLO01</strain>
    </source>
</reference>
<evidence type="ECO:0000313" key="2">
    <source>
        <dbReference type="EMBL" id="RZI46857.1"/>
    </source>
</evidence>
<keyword evidence="1" id="KW-0472">Membrane</keyword>
<protein>
    <submittedName>
        <fullName evidence="2">Uncharacterized protein</fullName>
    </submittedName>
</protein>
<dbReference type="Proteomes" id="UP000293550">
    <property type="component" value="Unassembled WGS sequence"/>
</dbReference>
<dbReference type="RefSeq" id="WP_130153329.1">
    <property type="nucleotide sequence ID" value="NZ_SCFB01000002.1"/>
</dbReference>
<feature type="transmembrane region" description="Helical" evidence="1">
    <location>
        <begin position="76"/>
        <end position="97"/>
    </location>
</feature>